<evidence type="ECO:0000256" key="4">
    <source>
        <dbReference type="ARBA" id="ARBA00022496"/>
    </source>
</evidence>
<proteinExistence type="inferred from homology"/>
<dbReference type="PANTHER" id="PTHR30532:SF24">
    <property type="entry name" value="FERRIC ENTEROBACTIN-BINDING PERIPLASMIC PROTEIN FEPB"/>
    <property type="match status" value="1"/>
</dbReference>
<keyword evidence="4" id="KW-0408">Iron</keyword>
<dbReference type="Gene3D" id="3.40.50.1980">
    <property type="entry name" value="Nitrogenase molybdenum iron protein domain"/>
    <property type="match status" value="2"/>
</dbReference>
<dbReference type="Proteomes" id="UP000013243">
    <property type="component" value="Plasmid unnamed1"/>
</dbReference>
<dbReference type="PROSITE" id="PS50983">
    <property type="entry name" value="FE_B12_PBP"/>
    <property type="match status" value="1"/>
</dbReference>
<evidence type="ECO:0000256" key="3">
    <source>
        <dbReference type="ARBA" id="ARBA00022448"/>
    </source>
</evidence>
<dbReference type="EMBL" id="CP015231">
    <property type="protein sequence ID" value="ANP42354.1"/>
    <property type="molecule type" value="Genomic_DNA"/>
</dbReference>
<evidence type="ECO:0000256" key="2">
    <source>
        <dbReference type="ARBA" id="ARBA00008814"/>
    </source>
</evidence>
<sequence>MRIFIFLFLSLAASVQAADFPVRIEHAYGETVVQAAPQRVVSVGYHEQDFLYALGVAPVGVHEWFGGHAYATWPWAEPARSELAAMPEVQRGFEIDLEWVLLQQPDLIVATFAPLDERTYAMLSRIAPVVGPPADFPMWGAPWEEELRLIAAATGKVSTAEKIITDLDQRIAAIAVQHPQLQGLSGTVAHFAGGQIVGYRSEDGGNRLLHRLGVETPATFDQMAGPGGNFTVSPERIDLFDLDVVLWLTDESARAKIESLPGYDALRITREGRSIWADETLTGALSFQSPLSIEWALDQLVPALVAAADGNPNTGATE</sequence>
<accession>A0A1B1A701</accession>
<keyword evidence="4" id="KW-0410">Iron transport</keyword>
<evidence type="ECO:0000259" key="7">
    <source>
        <dbReference type="PROSITE" id="PS50983"/>
    </source>
</evidence>
<feature type="signal peptide" evidence="6">
    <location>
        <begin position="1"/>
        <end position="17"/>
    </location>
</feature>
<dbReference type="GO" id="GO:0030288">
    <property type="term" value="C:outer membrane-bounded periplasmic space"/>
    <property type="evidence" value="ECO:0007669"/>
    <property type="project" value="TreeGrafter"/>
</dbReference>
<evidence type="ECO:0000256" key="6">
    <source>
        <dbReference type="SAM" id="SignalP"/>
    </source>
</evidence>
<keyword evidence="3" id="KW-0813">Transport</keyword>
<gene>
    <name evidence="8" type="ORF">K529_016370</name>
</gene>
<feature type="domain" description="Fe/B12 periplasmic-binding" evidence="7">
    <location>
        <begin position="39"/>
        <end position="308"/>
    </location>
</feature>
<dbReference type="GeneID" id="28251441"/>
<dbReference type="Pfam" id="PF01497">
    <property type="entry name" value="Peripla_BP_2"/>
    <property type="match status" value="1"/>
</dbReference>
<organism evidence="8 9">
    <name type="scientific">Tritonibacter mobilis F1926</name>
    <dbReference type="NCBI Taxonomy" id="1265309"/>
    <lineage>
        <taxon>Bacteria</taxon>
        <taxon>Pseudomonadati</taxon>
        <taxon>Pseudomonadota</taxon>
        <taxon>Alphaproteobacteria</taxon>
        <taxon>Rhodobacterales</taxon>
        <taxon>Paracoccaceae</taxon>
        <taxon>Tritonibacter</taxon>
    </lineage>
</organism>
<dbReference type="KEGG" id="rmb:K529_016370"/>
<comment type="subcellular location">
    <subcellularLocation>
        <location evidence="1">Cell envelope</location>
    </subcellularLocation>
</comment>
<dbReference type="PANTHER" id="PTHR30532">
    <property type="entry name" value="IRON III DICITRATE-BINDING PERIPLASMIC PROTEIN"/>
    <property type="match status" value="1"/>
</dbReference>
<evidence type="ECO:0000256" key="1">
    <source>
        <dbReference type="ARBA" id="ARBA00004196"/>
    </source>
</evidence>
<dbReference type="OrthoDB" id="1846031at2"/>
<protein>
    <recommendedName>
        <fullName evidence="7">Fe/B12 periplasmic-binding domain-containing protein</fullName>
    </recommendedName>
</protein>
<comment type="similarity">
    <text evidence="2">Belongs to the bacterial solute-binding protein 8 family.</text>
</comment>
<feature type="chain" id="PRO_5008518463" description="Fe/B12 periplasmic-binding domain-containing protein" evidence="6">
    <location>
        <begin position="18"/>
        <end position="318"/>
    </location>
</feature>
<evidence type="ECO:0000313" key="9">
    <source>
        <dbReference type="Proteomes" id="UP000013243"/>
    </source>
</evidence>
<geneLocation type="plasmid" evidence="8 9">
    <name>unnamed1</name>
</geneLocation>
<dbReference type="SUPFAM" id="SSF53807">
    <property type="entry name" value="Helical backbone' metal receptor"/>
    <property type="match status" value="1"/>
</dbReference>
<dbReference type="GO" id="GO:1901678">
    <property type="term" value="P:iron coordination entity transport"/>
    <property type="evidence" value="ECO:0007669"/>
    <property type="project" value="UniProtKB-ARBA"/>
</dbReference>
<dbReference type="InterPro" id="IPR002491">
    <property type="entry name" value="ABC_transptr_periplasmic_BD"/>
</dbReference>
<dbReference type="RefSeq" id="WP_005627514.1">
    <property type="nucleotide sequence ID" value="NZ_CP015231.1"/>
</dbReference>
<name>A0A1B1A701_9RHOB</name>
<evidence type="ECO:0000256" key="5">
    <source>
        <dbReference type="ARBA" id="ARBA00022729"/>
    </source>
</evidence>
<keyword evidence="4" id="KW-0406">Ion transport</keyword>
<keyword evidence="5 6" id="KW-0732">Signal</keyword>
<dbReference type="InterPro" id="IPR051313">
    <property type="entry name" value="Bact_iron-sidero_bind"/>
</dbReference>
<dbReference type="AlphaFoldDB" id="A0A1B1A701"/>
<evidence type="ECO:0000313" key="8">
    <source>
        <dbReference type="EMBL" id="ANP42354.1"/>
    </source>
</evidence>
<keyword evidence="8" id="KW-0614">Plasmid</keyword>
<reference evidence="8 9" key="1">
    <citation type="journal article" date="2016" name="ISME J.">
        <title>Global occurrence and heterogeneity of the Roseobacter-clade species Ruegeria mobilis.</title>
        <authorList>
            <person name="Sonnenschein E."/>
            <person name="Gram L."/>
        </authorList>
    </citation>
    <scope>NUCLEOTIDE SEQUENCE [LARGE SCALE GENOMIC DNA]</scope>
    <source>
        <strain evidence="8 9">F1926</strain>
        <plasmid evidence="8 9">unnamed1</plasmid>
    </source>
</reference>